<dbReference type="EMBL" id="JAGFBS010000005">
    <property type="protein sequence ID" value="KAG6379040.1"/>
    <property type="molecule type" value="Genomic_DNA"/>
</dbReference>
<dbReference type="AlphaFoldDB" id="A0A8I3AE35"/>
<proteinExistence type="predicted"/>
<organism evidence="1 2">
    <name type="scientific">Boletus reticuloceps</name>
    <dbReference type="NCBI Taxonomy" id="495285"/>
    <lineage>
        <taxon>Eukaryota</taxon>
        <taxon>Fungi</taxon>
        <taxon>Dikarya</taxon>
        <taxon>Basidiomycota</taxon>
        <taxon>Agaricomycotina</taxon>
        <taxon>Agaricomycetes</taxon>
        <taxon>Agaricomycetidae</taxon>
        <taxon>Boletales</taxon>
        <taxon>Boletineae</taxon>
        <taxon>Boletaceae</taxon>
        <taxon>Boletoideae</taxon>
        <taxon>Boletus</taxon>
    </lineage>
</organism>
<comment type="caution">
    <text evidence="1">The sequence shown here is derived from an EMBL/GenBank/DDBJ whole genome shotgun (WGS) entry which is preliminary data.</text>
</comment>
<sequence length="49" mass="5438">MLPFLEIPIHLHHDALATCLIGHTDRPSTLVQLVAVYLAQFKKDDVEGA</sequence>
<keyword evidence="2" id="KW-1185">Reference proteome</keyword>
<reference evidence="1" key="1">
    <citation type="submission" date="2021-03" db="EMBL/GenBank/DDBJ databases">
        <title>Evolutionary innovations through gain and loss of genes in the ectomycorrhizal Boletales.</title>
        <authorList>
            <person name="Wu G."/>
            <person name="Miyauchi S."/>
            <person name="Morin E."/>
            <person name="Yang Z.-L."/>
            <person name="Xu J."/>
            <person name="Martin F.M."/>
        </authorList>
    </citation>
    <scope>NUCLEOTIDE SEQUENCE</scope>
    <source>
        <strain evidence="1">BR01</strain>
    </source>
</reference>
<evidence type="ECO:0000313" key="1">
    <source>
        <dbReference type="EMBL" id="KAG6379040.1"/>
    </source>
</evidence>
<protein>
    <submittedName>
        <fullName evidence="1">Uncharacterized protein</fullName>
    </submittedName>
</protein>
<name>A0A8I3AE35_9AGAM</name>
<accession>A0A8I3AE35</accession>
<gene>
    <name evidence="1" type="ORF">JVT61DRAFT_11469</name>
</gene>
<evidence type="ECO:0000313" key="2">
    <source>
        <dbReference type="Proteomes" id="UP000683000"/>
    </source>
</evidence>
<dbReference type="Proteomes" id="UP000683000">
    <property type="component" value="Unassembled WGS sequence"/>
</dbReference>